<accession>A0A7T7XME7</accession>
<feature type="domain" description="Smr" evidence="2">
    <location>
        <begin position="92"/>
        <end position="172"/>
    </location>
</feature>
<dbReference type="AlphaFoldDB" id="A0A7T7XME7"/>
<dbReference type="Pfam" id="PF01713">
    <property type="entry name" value="Smr"/>
    <property type="match status" value="1"/>
</dbReference>
<evidence type="ECO:0000313" key="3">
    <source>
        <dbReference type="EMBL" id="QQO08948.1"/>
    </source>
</evidence>
<organism evidence="3 4">
    <name type="scientific">Breznakiella homolactica</name>
    <dbReference type="NCBI Taxonomy" id="2798577"/>
    <lineage>
        <taxon>Bacteria</taxon>
        <taxon>Pseudomonadati</taxon>
        <taxon>Spirochaetota</taxon>
        <taxon>Spirochaetia</taxon>
        <taxon>Spirochaetales</taxon>
        <taxon>Breznakiellaceae</taxon>
        <taxon>Breznakiella</taxon>
    </lineage>
</organism>
<feature type="region of interest" description="Disordered" evidence="1">
    <location>
        <begin position="1"/>
        <end position="51"/>
    </location>
</feature>
<dbReference type="PANTHER" id="PTHR35562">
    <property type="entry name" value="DNA ENDONUCLEASE SMRA-RELATED"/>
    <property type="match status" value="1"/>
</dbReference>
<dbReference type="Gene3D" id="3.30.1370.110">
    <property type="match status" value="1"/>
</dbReference>
<evidence type="ECO:0000259" key="2">
    <source>
        <dbReference type="PROSITE" id="PS50828"/>
    </source>
</evidence>
<feature type="compositionally biased region" description="Basic and acidic residues" evidence="1">
    <location>
        <begin position="41"/>
        <end position="51"/>
    </location>
</feature>
<proteinExistence type="predicted"/>
<dbReference type="SMART" id="SM00463">
    <property type="entry name" value="SMR"/>
    <property type="match status" value="1"/>
</dbReference>
<dbReference type="InterPro" id="IPR002625">
    <property type="entry name" value="Smr_dom"/>
</dbReference>
<dbReference type="PROSITE" id="PS50828">
    <property type="entry name" value="SMR"/>
    <property type="match status" value="1"/>
</dbReference>
<evidence type="ECO:0000313" key="4">
    <source>
        <dbReference type="Proteomes" id="UP000595917"/>
    </source>
</evidence>
<evidence type="ECO:0000256" key="1">
    <source>
        <dbReference type="SAM" id="MobiDB-lite"/>
    </source>
</evidence>
<sequence>MDFGDILDQWERQNRDGSRDSGKKAPPDSSGTKRPAGPDTAARDQFSEKADPMTIWLRNNGVYDKDAEAGLSEASPARNRQRLLKKKADAAVDLHGLTRDEAWASLEAFFADSRRKGFEKVVIIHGKGTHSEGEAVLKRTVREFLERCPYAGERGYNPSASGGTGATWVLLKK</sequence>
<dbReference type="Proteomes" id="UP000595917">
    <property type="component" value="Chromosome"/>
</dbReference>
<dbReference type="RefSeq" id="WP_215626253.1">
    <property type="nucleotide sequence ID" value="NZ_CP067089.2"/>
</dbReference>
<dbReference type="EMBL" id="CP067089">
    <property type="protein sequence ID" value="QQO08948.1"/>
    <property type="molecule type" value="Genomic_DNA"/>
</dbReference>
<gene>
    <name evidence="3" type="ORF">JFL75_18760</name>
</gene>
<dbReference type="KEGG" id="bhc:JFL75_18760"/>
<dbReference type="InterPro" id="IPR036063">
    <property type="entry name" value="Smr_dom_sf"/>
</dbReference>
<protein>
    <submittedName>
        <fullName evidence="3">Smr/MutS family protein</fullName>
    </submittedName>
</protein>
<feature type="compositionally biased region" description="Basic and acidic residues" evidence="1">
    <location>
        <begin position="9"/>
        <end position="26"/>
    </location>
</feature>
<name>A0A7T7XME7_9SPIR</name>
<dbReference type="SUPFAM" id="SSF160443">
    <property type="entry name" value="SMR domain-like"/>
    <property type="match status" value="1"/>
</dbReference>
<keyword evidence="4" id="KW-1185">Reference proteome</keyword>
<dbReference type="PANTHER" id="PTHR35562:SF2">
    <property type="entry name" value="DNA ENDONUCLEASE SMRA-RELATED"/>
    <property type="match status" value="1"/>
</dbReference>
<reference evidence="3" key="1">
    <citation type="submission" date="2021-01" db="EMBL/GenBank/DDBJ databases">
        <title>Description of Breznakiella homolactica.</title>
        <authorList>
            <person name="Song Y."/>
            <person name="Brune A."/>
        </authorList>
    </citation>
    <scope>NUCLEOTIDE SEQUENCE</scope>
    <source>
        <strain evidence="3">RmG30</strain>
    </source>
</reference>